<feature type="domain" description="Transposase IS204/IS1001/IS1096/IS1165 DDE" evidence="1">
    <location>
        <begin position="7"/>
        <end position="31"/>
    </location>
</feature>
<accession>A0A371ASV9</accession>
<reference evidence="2 3" key="1">
    <citation type="submission" date="2018-07" db="EMBL/GenBank/DDBJ databases">
        <title>Anaerosacharophilus polymeroproducens gen. nov. sp. nov., an anaerobic bacterium isolated from salt field.</title>
        <authorList>
            <person name="Kim W."/>
            <person name="Yang S.-H."/>
            <person name="Oh J."/>
            <person name="Lee J.-H."/>
            <person name="Kwon K.K."/>
        </authorList>
    </citation>
    <scope>NUCLEOTIDE SEQUENCE [LARGE SCALE GENOMIC DNA]</scope>
    <source>
        <strain evidence="2 3">MCWD5</strain>
    </source>
</reference>
<sequence>MEFGQVYFPNAKIVIDEYHFIKQITWAIDRIIKF</sequence>
<name>A0A371ASV9_9FIRM</name>
<evidence type="ECO:0000313" key="3">
    <source>
        <dbReference type="Proteomes" id="UP000255036"/>
    </source>
</evidence>
<dbReference type="OrthoDB" id="1698950at2"/>
<organism evidence="2 3">
    <name type="scientific">Anaerosacchariphilus polymeriproducens</name>
    <dbReference type="NCBI Taxonomy" id="1812858"/>
    <lineage>
        <taxon>Bacteria</taxon>
        <taxon>Bacillati</taxon>
        <taxon>Bacillota</taxon>
        <taxon>Clostridia</taxon>
        <taxon>Lachnospirales</taxon>
        <taxon>Lachnospiraceae</taxon>
        <taxon>Anaerosacchariphilus</taxon>
    </lineage>
</organism>
<proteinExistence type="predicted"/>
<dbReference type="Pfam" id="PF01610">
    <property type="entry name" value="DDE_Tnp_ISL3"/>
    <property type="match status" value="1"/>
</dbReference>
<evidence type="ECO:0000259" key="1">
    <source>
        <dbReference type="Pfam" id="PF01610"/>
    </source>
</evidence>
<dbReference type="Proteomes" id="UP000255036">
    <property type="component" value="Unassembled WGS sequence"/>
</dbReference>
<gene>
    <name evidence="2" type="ORF">DWV06_14590</name>
</gene>
<comment type="caution">
    <text evidence="2">The sequence shown here is derived from an EMBL/GenBank/DDBJ whole genome shotgun (WGS) entry which is preliminary data.</text>
</comment>
<dbReference type="AlphaFoldDB" id="A0A371ASV9"/>
<keyword evidence="3" id="KW-1185">Reference proteome</keyword>
<dbReference type="EMBL" id="QRCT01000049">
    <property type="protein sequence ID" value="RDU22666.1"/>
    <property type="molecule type" value="Genomic_DNA"/>
</dbReference>
<dbReference type="InterPro" id="IPR002560">
    <property type="entry name" value="Transposase_DDE"/>
</dbReference>
<protein>
    <recommendedName>
        <fullName evidence="1">Transposase IS204/IS1001/IS1096/IS1165 DDE domain-containing protein</fullName>
    </recommendedName>
</protein>
<evidence type="ECO:0000313" key="2">
    <source>
        <dbReference type="EMBL" id="RDU22666.1"/>
    </source>
</evidence>